<feature type="signal peptide" evidence="2">
    <location>
        <begin position="1"/>
        <end position="31"/>
    </location>
</feature>
<evidence type="ECO:0008006" key="5">
    <source>
        <dbReference type="Google" id="ProtNLM"/>
    </source>
</evidence>
<proteinExistence type="predicted"/>
<organism evidence="3 4">
    <name type="scientific">Mycolicibacterium agri</name>
    <name type="common">Mycobacterium agri</name>
    <dbReference type="NCBI Taxonomy" id="36811"/>
    <lineage>
        <taxon>Bacteria</taxon>
        <taxon>Bacillati</taxon>
        <taxon>Actinomycetota</taxon>
        <taxon>Actinomycetes</taxon>
        <taxon>Mycobacteriales</taxon>
        <taxon>Mycobacteriaceae</taxon>
        <taxon>Mycolicibacterium</taxon>
    </lineage>
</organism>
<dbReference type="EMBL" id="BLKS01000001">
    <property type="protein sequence ID" value="GFG54250.1"/>
    <property type="molecule type" value="Genomic_DNA"/>
</dbReference>
<comment type="caution">
    <text evidence="3">The sequence shown here is derived from an EMBL/GenBank/DDBJ whole genome shotgun (WGS) entry which is preliminary data.</text>
</comment>
<sequence length="158" mass="15598">MKKMIVSASTVGAAGVAIGALGLFGAGIASAAPDVVGMTYGDAVSEIEDGGGTAKIAVTVGDRQDAMGDCLVTNATDAPFVRDSEGEFGHADSEVLLTLNCNRGAATATTPGASLGSPAGRDFQAKAEAAAEAAQNEQDELTQAGELPGDTEPEIPTG</sequence>
<evidence type="ECO:0000313" key="3">
    <source>
        <dbReference type="EMBL" id="GFG54250.1"/>
    </source>
</evidence>
<protein>
    <recommendedName>
        <fullName evidence="5">DUF4333 domain-containing protein</fullName>
    </recommendedName>
</protein>
<feature type="compositionally biased region" description="Low complexity" evidence="1">
    <location>
        <begin position="126"/>
        <end position="136"/>
    </location>
</feature>
<name>A0A7I9W9I2_MYCAG</name>
<accession>A0A7I9W9I2</accession>
<dbReference type="Proteomes" id="UP000465302">
    <property type="component" value="Unassembled WGS sequence"/>
</dbReference>
<feature type="region of interest" description="Disordered" evidence="1">
    <location>
        <begin position="107"/>
        <end position="158"/>
    </location>
</feature>
<evidence type="ECO:0000256" key="2">
    <source>
        <dbReference type="SAM" id="SignalP"/>
    </source>
</evidence>
<reference evidence="3 4" key="1">
    <citation type="journal article" date="2019" name="Emerg. Microbes Infect.">
        <title>Comprehensive subspecies identification of 175 nontuberculous mycobacteria species based on 7547 genomic profiles.</title>
        <authorList>
            <person name="Matsumoto Y."/>
            <person name="Kinjo T."/>
            <person name="Motooka D."/>
            <person name="Nabeya D."/>
            <person name="Jung N."/>
            <person name="Uechi K."/>
            <person name="Horii T."/>
            <person name="Iida T."/>
            <person name="Fujita J."/>
            <person name="Nakamura S."/>
        </authorList>
    </citation>
    <scope>NUCLEOTIDE SEQUENCE [LARGE SCALE GENOMIC DNA]</scope>
    <source>
        <strain evidence="3 4">JCM 6377</strain>
    </source>
</reference>
<feature type="chain" id="PRO_5029884758" description="DUF4333 domain-containing protein" evidence="2">
    <location>
        <begin position="32"/>
        <end position="158"/>
    </location>
</feature>
<evidence type="ECO:0000313" key="4">
    <source>
        <dbReference type="Proteomes" id="UP000465302"/>
    </source>
</evidence>
<gene>
    <name evidence="3" type="ORF">MAGR_56910</name>
</gene>
<evidence type="ECO:0000256" key="1">
    <source>
        <dbReference type="SAM" id="MobiDB-lite"/>
    </source>
</evidence>
<keyword evidence="2" id="KW-0732">Signal</keyword>
<dbReference type="AlphaFoldDB" id="A0A7I9W9I2"/>
<feature type="compositionally biased region" description="Acidic residues" evidence="1">
    <location>
        <begin position="149"/>
        <end position="158"/>
    </location>
</feature>